<dbReference type="Gene3D" id="3.10.20.90">
    <property type="entry name" value="Phosphatidylinositol 3-kinase Catalytic Subunit, Chain A, domain 1"/>
    <property type="match status" value="1"/>
</dbReference>
<dbReference type="PANTHER" id="PTHR46424:SF1">
    <property type="entry name" value="UBX DOMAIN-CONTAINING PROTEIN 4"/>
    <property type="match status" value="1"/>
</dbReference>
<dbReference type="CDD" id="cd01767">
    <property type="entry name" value="UBX"/>
    <property type="match status" value="1"/>
</dbReference>
<feature type="domain" description="UBX" evidence="2">
    <location>
        <begin position="224"/>
        <end position="302"/>
    </location>
</feature>
<dbReference type="Proteomes" id="UP001151518">
    <property type="component" value="Unassembled WGS sequence"/>
</dbReference>
<evidence type="ECO:0000313" key="4">
    <source>
        <dbReference type="Proteomes" id="UP001151518"/>
    </source>
</evidence>
<dbReference type="GO" id="GO:0005783">
    <property type="term" value="C:endoplasmic reticulum"/>
    <property type="evidence" value="ECO:0007669"/>
    <property type="project" value="TreeGrafter"/>
</dbReference>
<feature type="transmembrane region" description="Helical" evidence="1">
    <location>
        <begin position="321"/>
        <end position="338"/>
    </location>
</feature>
<dbReference type="PANTHER" id="PTHR46424">
    <property type="entry name" value="UBX DOMAIN-CONTAINING PROTEIN 4"/>
    <property type="match status" value="1"/>
</dbReference>
<name>A0A9W8G172_9FUNG</name>
<keyword evidence="1" id="KW-0472">Membrane</keyword>
<reference evidence="3" key="1">
    <citation type="submission" date="2022-07" db="EMBL/GenBank/DDBJ databases">
        <title>Phylogenomic reconstructions and comparative analyses of Kickxellomycotina fungi.</title>
        <authorList>
            <person name="Reynolds N.K."/>
            <person name="Stajich J.E."/>
            <person name="Barry K."/>
            <person name="Grigoriev I.V."/>
            <person name="Crous P."/>
            <person name="Smith M.E."/>
        </authorList>
    </citation>
    <scope>NUCLEOTIDE SEQUENCE</scope>
    <source>
        <strain evidence="3">NRRL 3115</strain>
    </source>
</reference>
<organism evidence="3 4">
    <name type="scientific">Coemansia spiralis</name>
    <dbReference type="NCBI Taxonomy" id="417178"/>
    <lineage>
        <taxon>Eukaryota</taxon>
        <taxon>Fungi</taxon>
        <taxon>Fungi incertae sedis</taxon>
        <taxon>Zoopagomycota</taxon>
        <taxon>Kickxellomycotina</taxon>
        <taxon>Kickxellomycetes</taxon>
        <taxon>Kickxellales</taxon>
        <taxon>Kickxellaceae</taxon>
        <taxon>Coemansia</taxon>
    </lineage>
</organism>
<keyword evidence="1" id="KW-1133">Transmembrane helix</keyword>
<sequence length="353" mass="39918">MVVKASVWYDGSVSKAATQASRLRLILLACVVDKSSSKDKEAIDAIINGGKVSPLVRRHCLCVLMDPNGSEDEKSVAKLFKVSVTPSIYIFHSSGNVVLAGDRLNETQLFSKLLPRINGHGGDDKEDKEYAEIFEKNRQLHEQRQQTLRDLYEANSNESDERHLRAIEAERYRQILIKQRRKDIVHLQKLREDIVSDRQTYAMIHGKAAHVTAVDEIDEPAIRVDKSKVRLLFRLSNGGSKICDFDSHAKFADIRELVESTMGFVQGRSEIALAQPWRVFESSMDTMTLEELGLAPSATLFVRVWNTAPPRAKSKWPQWKSLLAIVVALLAVAVYWYSNRIVWATTTDLAVRK</sequence>
<protein>
    <recommendedName>
        <fullName evidence="2">UBX domain-containing protein</fullName>
    </recommendedName>
</protein>
<dbReference type="SMART" id="SM00166">
    <property type="entry name" value="UBX"/>
    <property type="match status" value="1"/>
</dbReference>
<dbReference type="InterPro" id="IPR029071">
    <property type="entry name" value="Ubiquitin-like_domsf"/>
</dbReference>
<evidence type="ECO:0000313" key="3">
    <source>
        <dbReference type="EMBL" id="KAJ2668906.1"/>
    </source>
</evidence>
<keyword evidence="1" id="KW-0812">Transmembrane</keyword>
<comment type="caution">
    <text evidence="3">The sequence shown here is derived from an EMBL/GenBank/DDBJ whole genome shotgun (WGS) entry which is preliminary data.</text>
</comment>
<dbReference type="Pfam" id="PF00789">
    <property type="entry name" value="UBX"/>
    <property type="match status" value="1"/>
</dbReference>
<dbReference type="GO" id="GO:0036503">
    <property type="term" value="P:ERAD pathway"/>
    <property type="evidence" value="ECO:0007669"/>
    <property type="project" value="TreeGrafter"/>
</dbReference>
<dbReference type="InterPro" id="IPR001012">
    <property type="entry name" value="UBX_dom"/>
</dbReference>
<dbReference type="PROSITE" id="PS50033">
    <property type="entry name" value="UBX"/>
    <property type="match status" value="1"/>
</dbReference>
<evidence type="ECO:0000256" key="1">
    <source>
        <dbReference type="SAM" id="Phobius"/>
    </source>
</evidence>
<dbReference type="SUPFAM" id="SSF54236">
    <property type="entry name" value="Ubiquitin-like"/>
    <property type="match status" value="1"/>
</dbReference>
<accession>A0A9W8G172</accession>
<evidence type="ECO:0000259" key="2">
    <source>
        <dbReference type="PROSITE" id="PS50033"/>
    </source>
</evidence>
<proteinExistence type="predicted"/>
<dbReference type="EMBL" id="JANBTW010000171">
    <property type="protein sequence ID" value="KAJ2668906.1"/>
    <property type="molecule type" value="Genomic_DNA"/>
</dbReference>
<dbReference type="AlphaFoldDB" id="A0A9W8G172"/>
<gene>
    <name evidence="3" type="ORF">GGI25_006320</name>
</gene>
<dbReference type="OrthoDB" id="2445133at2759"/>